<evidence type="ECO:0000256" key="4">
    <source>
        <dbReference type="ARBA" id="ARBA00022475"/>
    </source>
</evidence>
<comment type="catalytic activity">
    <reaction evidence="10">
        <text>Mg(2+)(in) = Mg(2+)(out)</text>
        <dbReference type="Rhea" id="RHEA:29827"/>
        <dbReference type="ChEBI" id="CHEBI:18420"/>
    </reaction>
</comment>
<evidence type="ECO:0000256" key="13">
    <source>
        <dbReference type="SAM" id="Phobius"/>
    </source>
</evidence>
<evidence type="ECO:0000256" key="1">
    <source>
        <dbReference type="ARBA" id="ARBA00004651"/>
    </source>
</evidence>
<dbReference type="eggNOG" id="COG0598">
    <property type="taxonomic scope" value="Bacteria"/>
</dbReference>
<gene>
    <name evidence="14" type="ORF">JCM21738_3610</name>
</gene>
<dbReference type="AlphaFoldDB" id="W4RQV1"/>
<evidence type="ECO:0000256" key="5">
    <source>
        <dbReference type="ARBA" id="ARBA00022692"/>
    </source>
</evidence>
<feature type="transmembrane region" description="Helical" evidence="13">
    <location>
        <begin position="278"/>
        <end position="298"/>
    </location>
</feature>
<dbReference type="GO" id="GO:0005886">
    <property type="term" value="C:plasma membrane"/>
    <property type="evidence" value="ECO:0007669"/>
    <property type="project" value="UniProtKB-SubCell"/>
</dbReference>
<accession>W4RQV1</accession>
<comment type="subcellular location">
    <subcellularLocation>
        <location evidence="1">Cell membrane</location>
        <topology evidence="1">Multi-pass membrane protein</topology>
    </subcellularLocation>
</comment>
<protein>
    <submittedName>
        <fullName evidence="14">Magnesium and cobalt transport protein CorA</fullName>
    </submittedName>
</protein>
<dbReference type="InterPro" id="IPR002523">
    <property type="entry name" value="MgTranspt_CorA/ZnTranspt_ZntB"/>
</dbReference>
<dbReference type="GO" id="GO:0015095">
    <property type="term" value="F:magnesium ion transmembrane transporter activity"/>
    <property type="evidence" value="ECO:0007669"/>
    <property type="project" value="TreeGrafter"/>
</dbReference>
<evidence type="ECO:0000313" key="14">
    <source>
        <dbReference type="EMBL" id="GAE46691.1"/>
    </source>
</evidence>
<dbReference type="SUPFAM" id="SSF143865">
    <property type="entry name" value="CorA soluble domain-like"/>
    <property type="match status" value="1"/>
</dbReference>
<keyword evidence="5 13" id="KW-0812">Transmembrane</keyword>
<evidence type="ECO:0000256" key="8">
    <source>
        <dbReference type="ARBA" id="ARBA00023065"/>
    </source>
</evidence>
<evidence type="ECO:0000256" key="10">
    <source>
        <dbReference type="ARBA" id="ARBA00034269"/>
    </source>
</evidence>
<keyword evidence="6" id="KW-0460">Magnesium</keyword>
<dbReference type="InterPro" id="IPR045861">
    <property type="entry name" value="CorA_cytoplasmic_dom"/>
</dbReference>
<comment type="caution">
    <text evidence="14">The sequence shown here is derived from an EMBL/GenBank/DDBJ whole genome shotgun (WGS) entry which is preliminary data.</text>
</comment>
<keyword evidence="4" id="KW-1003">Cell membrane</keyword>
<feature type="transmembrane region" description="Helical" evidence="13">
    <location>
        <begin position="247"/>
        <end position="266"/>
    </location>
</feature>
<dbReference type="Proteomes" id="UP000018949">
    <property type="component" value="Unassembled WGS sequence"/>
</dbReference>
<evidence type="ECO:0000313" key="15">
    <source>
        <dbReference type="Proteomes" id="UP000018949"/>
    </source>
</evidence>
<evidence type="ECO:0000256" key="6">
    <source>
        <dbReference type="ARBA" id="ARBA00022842"/>
    </source>
</evidence>
<dbReference type="InterPro" id="IPR045863">
    <property type="entry name" value="CorA_TM1_TM2"/>
</dbReference>
<feature type="coiled-coil region" evidence="12">
    <location>
        <begin position="133"/>
        <end position="160"/>
    </location>
</feature>
<keyword evidence="9 13" id="KW-0472">Membrane</keyword>
<dbReference type="Pfam" id="PF01544">
    <property type="entry name" value="CorA"/>
    <property type="match status" value="1"/>
</dbReference>
<evidence type="ECO:0000256" key="12">
    <source>
        <dbReference type="SAM" id="Coils"/>
    </source>
</evidence>
<evidence type="ECO:0000256" key="9">
    <source>
        <dbReference type="ARBA" id="ARBA00023136"/>
    </source>
</evidence>
<name>W4RQV1_9BACI</name>
<comment type="function">
    <text evidence="11">Mediates influx of magnesium ions. Alternates between open and closed states. Activated by low cytoplasmic Mg(2+) levels. Inactive when cytoplasmic Mg(2+) levels are high.</text>
</comment>
<keyword evidence="8" id="KW-0406">Ion transport</keyword>
<evidence type="ECO:0000256" key="7">
    <source>
        <dbReference type="ARBA" id="ARBA00022989"/>
    </source>
</evidence>
<dbReference type="GO" id="GO:0000287">
    <property type="term" value="F:magnesium ion binding"/>
    <property type="evidence" value="ECO:0007669"/>
    <property type="project" value="TreeGrafter"/>
</dbReference>
<sequence length="318" mass="37663">MKGLRPLKHTFNDHKWMWYEYERDDEEKVRELVSTDLSIGEWLENIQEREANLLDLNTETRGEEYIWGSLIYKQDIEEKGEKNIFHFYIGKDFFITVDFDFSILDVSPVGVHKQMNQADNAVEGFFILLGKVLSSYLQKIDAYEERLHDLLWEMKEQNNLQILEKIYENRHELLVWKNLVIPIVELRFIAVEAYGKGIQDQAEFHRVETRVERIRMLLSEYQQAIDTMINLEEVVSTHRGNEIMKTLTVMTILFTPVTAWGAVWGMNFKVMPELEWKFGYVFAGVLIFASTAGLYYYLKVKGWMGDILRVKKKNRFFG</sequence>
<evidence type="ECO:0000256" key="11">
    <source>
        <dbReference type="ARBA" id="ARBA00045497"/>
    </source>
</evidence>
<keyword evidence="12" id="KW-0175">Coiled coil</keyword>
<dbReference type="FunFam" id="1.20.58.340:FF:000004">
    <property type="entry name" value="Magnesium transport protein CorA"/>
    <property type="match status" value="1"/>
</dbReference>
<keyword evidence="7 13" id="KW-1133">Transmembrane helix</keyword>
<keyword evidence="3" id="KW-0813">Transport</keyword>
<dbReference type="PANTHER" id="PTHR46494:SF2">
    <property type="entry name" value="MAGNESIUM TRANSPORT PROTEIN CORA"/>
    <property type="match status" value="1"/>
</dbReference>
<dbReference type="GO" id="GO:0050897">
    <property type="term" value="F:cobalt ion binding"/>
    <property type="evidence" value="ECO:0007669"/>
    <property type="project" value="TreeGrafter"/>
</dbReference>
<evidence type="ECO:0000256" key="3">
    <source>
        <dbReference type="ARBA" id="ARBA00022448"/>
    </source>
</evidence>
<dbReference type="GO" id="GO:0015087">
    <property type="term" value="F:cobalt ion transmembrane transporter activity"/>
    <property type="evidence" value="ECO:0007669"/>
    <property type="project" value="TreeGrafter"/>
</dbReference>
<dbReference type="CDD" id="cd12821">
    <property type="entry name" value="EcCorA_ZntB-like"/>
    <property type="match status" value="1"/>
</dbReference>
<proteinExistence type="inferred from homology"/>
<reference evidence="14 15" key="1">
    <citation type="submission" date="2013-12" db="EMBL/GenBank/DDBJ databases">
        <title>NBRP : Genome information of microbial organism related human and environment.</title>
        <authorList>
            <person name="Hattori M."/>
            <person name="Oshima K."/>
            <person name="Inaba H."/>
            <person name="Suda W."/>
            <person name="Sakamoto M."/>
            <person name="Iino T."/>
            <person name="Kitahara M."/>
            <person name="Oshida Y."/>
            <person name="Iida T."/>
            <person name="Kudo T."/>
            <person name="Itoh T."/>
            <person name="Ahmed I."/>
            <person name="Ohkuma M."/>
        </authorList>
    </citation>
    <scope>NUCLEOTIDE SEQUENCE [LARGE SCALE GENOMIC DNA]</scope>
    <source>
        <strain evidence="14 15">JCM 21738</strain>
    </source>
</reference>
<organism evidence="14 15">
    <name type="scientific">Mesobacillus boroniphilus JCM 21738</name>
    <dbReference type="NCBI Taxonomy" id="1294265"/>
    <lineage>
        <taxon>Bacteria</taxon>
        <taxon>Bacillati</taxon>
        <taxon>Bacillota</taxon>
        <taxon>Bacilli</taxon>
        <taxon>Bacillales</taxon>
        <taxon>Bacillaceae</taxon>
        <taxon>Mesobacillus</taxon>
    </lineage>
</organism>
<dbReference type="PANTHER" id="PTHR46494">
    <property type="entry name" value="CORA FAMILY METAL ION TRANSPORTER (EUROFUNG)"/>
    <property type="match status" value="1"/>
</dbReference>
<keyword evidence="15" id="KW-1185">Reference proteome</keyword>
<dbReference type="SUPFAM" id="SSF144083">
    <property type="entry name" value="Magnesium transport protein CorA, transmembrane region"/>
    <property type="match status" value="1"/>
</dbReference>
<comment type="similarity">
    <text evidence="2">Belongs to the CorA metal ion transporter (MIT) (TC 1.A.35) family.</text>
</comment>
<dbReference type="EMBL" id="BAUW01000051">
    <property type="protein sequence ID" value="GAE46691.1"/>
    <property type="molecule type" value="Genomic_DNA"/>
</dbReference>
<dbReference type="Gene3D" id="1.20.58.340">
    <property type="entry name" value="Magnesium transport protein CorA, transmembrane region"/>
    <property type="match status" value="2"/>
</dbReference>
<evidence type="ECO:0000256" key="2">
    <source>
        <dbReference type="ARBA" id="ARBA00009765"/>
    </source>
</evidence>